<feature type="region of interest" description="Disordered" evidence="1">
    <location>
        <begin position="77"/>
        <end position="120"/>
    </location>
</feature>
<evidence type="ECO:0000256" key="1">
    <source>
        <dbReference type="SAM" id="MobiDB-lite"/>
    </source>
</evidence>
<gene>
    <name evidence="2" type="ORF">JG688_00016279</name>
</gene>
<feature type="compositionally biased region" description="Basic and acidic residues" evidence="1">
    <location>
        <begin position="82"/>
        <end position="95"/>
    </location>
</feature>
<feature type="compositionally biased region" description="Low complexity" evidence="1">
    <location>
        <begin position="153"/>
        <end position="179"/>
    </location>
</feature>
<dbReference type="AlphaFoldDB" id="A0A8J5IS65"/>
<feature type="compositionally biased region" description="Low complexity" evidence="1">
    <location>
        <begin position="187"/>
        <end position="196"/>
    </location>
</feature>
<organism evidence="2 3">
    <name type="scientific">Phytophthora aleatoria</name>
    <dbReference type="NCBI Taxonomy" id="2496075"/>
    <lineage>
        <taxon>Eukaryota</taxon>
        <taxon>Sar</taxon>
        <taxon>Stramenopiles</taxon>
        <taxon>Oomycota</taxon>
        <taxon>Peronosporomycetes</taxon>
        <taxon>Peronosporales</taxon>
        <taxon>Peronosporaceae</taxon>
        <taxon>Phytophthora</taxon>
    </lineage>
</organism>
<evidence type="ECO:0000313" key="3">
    <source>
        <dbReference type="Proteomes" id="UP000709295"/>
    </source>
</evidence>
<protein>
    <submittedName>
        <fullName evidence="2">Uncharacterized protein</fullName>
    </submittedName>
</protein>
<comment type="caution">
    <text evidence="2">The sequence shown here is derived from an EMBL/GenBank/DDBJ whole genome shotgun (WGS) entry which is preliminary data.</text>
</comment>
<dbReference type="Proteomes" id="UP000709295">
    <property type="component" value="Unassembled WGS sequence"/>
</dbReference>
<dbReference type="EMBL" id="JAENGY010001979">
    <property type="protein sequence ID" value="KAG6945970.1"/>
    <property type="molecule type" value="Genomic_DNA"/>
</dbReference>
<proteinExistence type="predicted"/>
<evidence type="ECO:0000313" key="2">
    <source>
        <dbReference type="EMBL" id="KAG6945970.1"/>
    </source>
</evidence>
<accession>A0A8J5IS65</accession>
<feature type="region of interest" description="Disordered" evidence="1">
    <location>
        <begin position="137"/>
        <end position="196"/>
    </location>
</feature>
<sequence length="196" mass="20723">MNRLHCSLYRFHQRRAVVGGNERVGGNAQVRGSNGPPHSLIEQLLSSEVAPPAATAPVRIRETSHDPSADNVVQQAIDGPEELQRQHRERQADQARRRRAAVSASQQERTRTLSGSGPVELNNLSVSAIAAIKKSVGQVTHTGRTGSAPRAQSSSVRTPTGTGSTGSAARAQPSSSPRKSSLDFTRRAGTAGAHTA</sequence>
<reference evidence="2" key="1">
    <citation type="submission" date="2021-01" db="EMBL/GenBank/DDBJ databases">
        <title>Phytophthora aleatoria, a newly-described species from Pinus radiata is distinct from Phytophthora cactorum isolates based on comparative genomics.</title>
        <authorList>
            <person name="Mcdougal R."/>
            <person name="Panda P."/>
            <person name="Williams N."/>
            <person name="Studholme D.J."/>
        </authorList>
    </citation>
    <scope>NUCLEOTIDE SEQUENCE</scope>
    <source>
        <strain evidence="2">NZFS 4037</strain>
    </source>
</reference>
<name>A0A8J5IS65_9STRA</name>
<keyword evidence="3" id="KW-1185">Reference proteome</keyword>